<dbReference type="InterPro" id="IPR036890">
    <property type="entry name" value="HATPase_C_sf"/>
</dbReference>
<dbReference type="InterPro" id="IPR035965">
    <property type="entry name" value="PAS-like_dom_sf"/>
</dbReference>
<dbReference type="PRINTS" id="PR00344">
    <property type="entry name" value="BCTRLSENSOR"/>
</dbReference>
<dbReference type="EMBL" id="BJYZ01000058">
    <property type="protein sequence ID" value="GEO43012.1"/>
    <property type="molecule type" value="Genomic_DNA"/>
</dbReference>
<dbReference type="InterPro" id="IPR013656">
    <property type="entry name" value="PAS_4"/>
</dbReference>
<dbReference type="AlphaFoldDB" id="A0A512E2Q0"/>
<dbReference type="PANTHER" id="PTHR43047:SF9">
    <property type="entry name" value="HISTIDINE KINASE"/>
    <property type="match status" value="1"/>
</dbReference>
<dbReference type="SUPFAM" id="SSF55785">
    <property type="entry name" value="PYP-like sensor domain (PAS domain)"/>
    <property type="match status" value="2"/>
</dbReference>
<dbReference type="InterPro" id="IPR003594">
    <property type="entry name" value="HATPase_dom"/>
</dbReference>
<dbReference type="SMART" id="SM00388">
    <property type="entry name" value="HisKA"/>
    <property type="match status" value="1"/>
</dbReference>
<evidence type="ECO:0000256" key="5">
    <source>
        <dbReference type="ARBA" id="ARBA00022777"/>
    </source>
</evidence>
<evidence type="ECO:0000256" key="3">
    <source>
        <dbReference type="ARBA" id="ARBA00022553"/>
    </source>
</evidence>
<feature type="domain" description="Histidine kinase" evidence="6">
    <location>
        <begin position="277"/>
        <end position="485"/>
    </location>
</feature>
<dbReference type="GO" id="GO:0005886">
    <property type="term" value="C:plasma membrane"/>
    <property type="evidence" value="ECO:0007669"/>
    <property type="project" value="TreeGrafter"/>
</dbReference>
<evidence type="ECO:0000256" key="2">
    <source>
        <dbReference type="ARBA" id="ARBA00012438"/>
    </source>
</evidence>
<keyword evidence="4" id="KW-0808">Transferase</keyword>
<name>A0A512E2Q0_9PROT</name>
<dbReference type="Pfam" id="PF02518">
    <property type="entry name" value="HATPase_c"/>
    <property type="match status" value="1"/>
</dbReference>
<evidence type="ECO:0000256" key="1">
    <source>
        <dbReference type="ARBA" id="ARBA00000085"/>
    </source>
</evidence>
<dbReference type="SMART" id="SM00387">
    <property type="entry name" value="HATPase_c"/>
    <property type="match status" value="1"/>
</dbReference>
<dbReference type="SUPFAM" id="SSF55874">
    <property type="entry name" value="ATPase domain of HSP90 chaperone/DNA topoisomerase II/histidine kinase"/>
    <property type="match status" value="1"/>
</dbReference>
<accession>A0A512E2Q0</accession>
<dbReference type="InterPro" id="IPR005467">
    <property type="entry name" value="His_kinase_dom"/>
</dbReference>
<comment type="caution">
    <text evidence="8">The sequence shown here is derived from an EMBL/GenBank/DDBJ whole genome shotgun (WGS) entry which is preliminary data.</text>
</comment>
<dbReference type="EC" id="2.7.13.3" evidence="2"/>
<gene>
    <name evidence="8" type="ORF">SAE02_71600</name>
</gene>
<dbReference type="InterPro" id="IPR000700">
    <property type="entry name" value="PAS-assoc_C"/>
</dbReference>
<dbReference type="Pfam" id="PF08448">
    <property type="entry name" value="PAS_4"/>
    <property type="match status" value="1"/>
</dbReference>
<keyword evidence="9" id="KW-1185">Reference proteome</keyword>
<dbReference type="InterPro" id="IPR036097">
    <property type="entry name" value="HisK_dim/P_sf"/>
</dbReference>
<evidence type="ECO:0000256" key="4">
    <source>
        <dbReference type="ARBA" id="ARBA00022679"/>
    </source>
</evidence>
<dbReference type="NCBIfam" id="TIGR00229">
    <property type="entry name" value="sensory_box"/>
    <property type="match status" value="1"/>
</dbReference>
<dbReference type="GO" id="GO:0009927">
    <property type="term" value="F:histidine phosphotransfer kinase activity"/>
    <property type="evidence" value="ECO:0007669"/>
    <property type="project" value="TreeGrafter"/>
</dbReference>
<dbReference type="FunFam" id="3.30.565.10:FF:000049">
    <property type="entry name" value="Two-component sensor histidine kinase"/>
    <property type="match status" value="1"/>
</dbReference>
<dbReference type="InterPro" id="IPR003661">
    <property type="entry name" value="HisK_dim/P_dom"/>
</dbReference>
<dbReference type="Gene3D" id="1.10.287.130">
    <property type="match status" value="1"/>
</dbReference>
<evidence type="ECO:0000313" key="9">
    <source>
        <dbReference type="Proteomes" id="UP000321523"/>
    </source>
</evidence>
<evidence type="ECO:0000259" key="6">
    <source>
        <dbReference type="PROSITE" id="PS50109"/>
    </source>
</evidence>
<dbReference type="Proteomes" id="UP000321523">
    <property type="component" value="Unassembled WGS sequence"/>
</dbReference>
<dbReference type="CDD" id="cd00082">
    <property type="entry name" value="HisKA"/>
    <property type="match status" value="1"/>
</dbReference>
<dbReference type="PROSITE" id="PS50113">
    <property type="entry name" value="PAC"/>
    <property type="match status" value="1"/>
</dbReference>
<dbReference type="Gene3D" id="3.30.565.10">
    <property type="entry name" value="Histidine kinase-like ATPase, C-terminal domain"/>
    <property type="match status" value="1"/>
</dbReference>
<dbReference type="PROSITE" id="PS50109">
    <property type="entry name" value="HIS_KIN"/>
    <property type="match status" value="1"/>
</dbReference>
<keyword evidence="5" id="KW-0418">Kinase</keyword>
<dbReference type="InterPro" id="IPR000014">
    <property type="entry name" value="PAS"/>
</dbReference>
<dbReference type="GO" id="GO:0000155">
    <property type="term" value="F:phosphorelay sensor kinase activity"/>
    <property type="evidence" value="ECO:0007669"/>
    <property type="project" value="InterPro"/>
</dbReference>
<dbReference type="CDD" id="cd00075">
    <property type="entry name" value="HATPase"/>
    <property type="match status" value="1"/>
</dbReference>
<dbReference type="Gene3D" id="3.30.450.20">
    <property type="entry name" value="PAS domain"/>
    <property type="match status" value="2"/>
</dbReference>
<evidence type="ECO:0000259" key="7">
    <source>
        <dbReference type="PROSITE" id="PS50113"/>
    </source>
</evidence>
<evidence type="ECO:0000313" key="8">
    <source>
        <dbReference type="EMBL" id="GEO43012.1"/>
    </source>
</evidence>
<organism evidence="8 9">
    <name type="scientific">Skermanella aerolata</name>
    <dbReference type="NCBI Taxonomy" id="393310"/>
    <lineage>
        <taxon>Bacteria</taxon>
        <taxon>Pseudomonadati</taxon>
        <taxon>Pseudomonadota</taxon>
        <taxon>Alphaproteobacteria</taxon>
        <taxon>Rhodospirillales</taxon>
        <taxon>Azospirillaceae</taxon>
        <taxon>Skermanella</taxon>
    </lineage>
</organism>
<reference evidence="8 9" key="1">
    <citation type="submission" date="2019-07" db="EMBL/GenBank/DDBJ databases">
        <title>Whole genome shotgun sequence of Skermanella aerolata NBRC 106429.</title>
        <authorList>
            <person name="Hosoyama A."/>
            <person name="Uohara A."/>
            <person name="Ohji S."/>
            <person name="Ichikawa N."/>
        </authorList>
    </citation>
    <scope>NUCLEOTIDE SEQUENCE [LARGE SCALE GENOMIC DNA]</scope>
    <source>
        <strain evidence="8 9">NBRC 106429</strain>
    </source>
</reference>
<keyword evidence="3" id="KW-0597">Phosphoprotein</keyword>
<comment type="catalytic activity">
    <reaction evidence="1">
        <text>ATP + protein L-histidine = ADP + protein N-phospho-L-histidine.</text>
        <dbReference type="EC" id="2.7.13.3"/>
    </reaction>
</comment>
<sequence length="501" mass="54607">MQAVTTSLDRDILSPDLLLTVLSTVQDPLLLVDRKGRVEAFSDAAADFLTVPLGAIHGQSIGKIAGSNSLPLHNAVASVVISGRPLTIELCNQNRWFNIVVRPITKEAGLVSGAVIHAKRMTGPLRETGPAEGSDSLWRILNQLPYAIYWKDRQSRYLGGNRIFAEVVGLRSSRAVPGITDHDIMAPADAEAVRREDERIMRTGENLVTIEQPLRLAAGGTILEKFKMPLRSESGEIMGILCIARDVTEQKRVEEGLLADKLAAEQANRAKTSFLAAASHDLRQPIQAVALFAKLLDNRVVEPSSRNLVRLIQQSVLSLANLLEAVIHLSKLDAGVVEPSIGPMPLGDLLRRLGGEFAPQATEKGLDLIVVETGIEVYSDPLLLERILRNLISNAIRYTDRGRVLIGCRRHGATVTVEIWDTGIGIPPDQFGEIFREFHRSHSKTHRAIEGFGIGLAVVDRLTTLLGHRIGVSSTPGKGTVFRVEEVPVAGTSEQTAEQLR</sequence>
<protein>
    <recommendedName>
        <fullName evidence="2">histidine kinase</fullName>
        <ecNumber evidence="2">2.7.13.3</ecNumber>
    </recommendedName>
</protein>
<dbReference type="SUPFAM" id="SSF47384">
    <property type="entry name" value="Homodimeric domain of signal transducing histidine kinase"/>
    <property type="match status" value="1"/>
</dbReference>
<dbReference type="PANTHER" id="PTHR43047">
    <property type="entry name" value="TWO-COMPONENT HISTIDINE PROTEIN KINASE"/>
    <property type="match status" value="1"/>
</dbReference>
<feature type="domain" description="PAC" evidence="7">
    <location>
        <begin position="208"/>
        <end position="259"/>
    </location>
</feature>
<dbReference type="InterPro" id="IPR004358">
    <property type="entry name" value="Sig_transdc_His_kin-like_C"/>
</dbReference>
<proteinExistence type="predicted"/>
<dbReference type="Pfam" id="PF00512">
    <property type="entry name" value="HisKA"/>
    <property type="match status" value="1"/>
</dbReference>